<dbReference type="AlphaFoldDB" id="A0A9D9HQT8"/>
<feature type="signal peptide" evidence="2">
    <location>
        <begin position="1"/>
        <end position="30"/>
    </location>
</feature>
<organism evidence="3 4">
    <name type="scientific">Candidatus Gallitreponema excrementavium</name>
    <dbReference type="NCBI Taxonomy" id="2840840"/>
    <lineage>
        <taxon>Bacteria</taxon>
        <taxon>Pseudomonadati</taxon>
        <taxon>Spirochaetota</taxon>
        <taxon>Spirochaetia</taxon>
        <taxon>Spirochaetales</taxon>
        <taxon>Candidatus Gallitreponema</taxon>
    </lineage>
</organism>
<evidence type="ECO:0000313" key="4">
    <source>
        <dbReference type="Proteomes" id="UP000823638"/>
    </source>
</evidence>
<reference evidence="3" key="2">
    <citation type="journal article" date="2021" name="PeerJ">
        <title>Extensive microbial diversity within the chicken gut microbiome revealed by metagenomics and culture.</title>
        <authorList>
            <person name="Gilroy R."/>
            <person name="Ravi A."/>
            <person name="Getino M."/>
            <person name="Pursley I."/>
            <person name="Horton D.L."/>
            <person name="Alikhan N.F."/>
            <person name="Baker D."/>
            <person name="Gharbi K."/>
            <person name="Hall N."/>
            <person name="Watson M."/>
            <person name="Adriaenssens E.M."/>
            <person name="Foster-Nyarko E."/>
            <person name="Jarju S."/>
            <person name="Secka A."/>
            <person name="Antonio M."/>
            <person name="Oren A."/>
            <person name="Chaudhuri R.R."/>
            <person name="La Ragione R."/>
            <person name="Hildebrand F."/>
            <person name="Pallen M.J."/>
        </authorList>
    </citation>
    <scope>NUCLEOTIDE SEQUENCE</scope>
    <source>
        <strain evidence="3">10532</strain>
    </source>
</reference>
<evidence type="ECO:0000256" key="2">
    <source>
        <dbReference type="SAM" id="SignalP"/>
    </source>
</evidence>
<evidence type="ECO:0000256" key="1">
    <source>
        <dbReference type="SAM" id="MobiDB-lite"/>
    </source>
</evidence>
<dbReference type="Proteomes" id="UP000823638">
    <property type="component" value="Unassembled WGS sequence"/>
</dbReference>
<reference evidence="3" key="1">
    <citation type="submission" date="2020-10" db="EMBL/GenBank/DDBJ databases">
        <authorList>
            <person name="Gilroy R."/>
        </authorList>
    </citation>
    <scope>NUCLEOTIDE SEQUENCE</scope>
    <source>
        <strain evidence="3">10532</strain>
    </source>
</reference>
<accession>A0A9D9HQT8</accession>
<proteinExistence type="predicted"/>
<name>A0A9D9HQT8_9SPIR</name>
<sequence>MRFNVKFVKKSKVCLSILIASIIGFYSCSSAPKPVPYDFAVTQIFGDGIYIFNCERVLRDIDIEAAYAGFGINASQEVIKRSEGNAVFMHKDSFIEPETGIRITINTDGSISSTVNDSIQGRVDSDGSIAFYGLYEENSHTILISLKGTLIYQNREDLAGNEFSGEYRVHDSGTGRIQIVQVNDGLYMWDYETPEKGDFTPWPVTVKKDGTFTSGFEMTVKSVIAGISESVFNTVYTSEGKLGADGSIIIQNLTVTNGTSITENQVPAIFEGVRMSTEDKKIFTPEGIPDTDNAKKNSSNSGLNPKVETPDWYSEKILMDSGFCVSCGTKTYGDESTAVKIAESIAAGKIVSMLGLGLNSETETEGIYSGDGGGARLYELISTVAARGLDYDIIESSYDEKTGRAFVKIKACFDK</sequence>
<keyword evidence="2" id="KW-0732">Signal</keyword>
<comment type="caution">
    <text evidence="3">The sequence shown here is derived from an EMBL/GenBank/DDBJ whole genome shotgun (WGS) entry which is preliminary data.</text>
</comment>
<gene>
    <name evidence="3" type="ORF">IAA81_08660</name>
</gene>
<feature type="region of interest" description="Disordered" evidence="1">
    <location>
        <begin position="283"/>
        <end position="306"/>
    </location>
</feature>
<feature type="chain" id="PRO_5039637004" evidence="2">
    <location>
        <begin position="31"/>
        <end position="415"/>
    </location>
</feature>
<evidence type="ECO:0000313" key="3">
    <source>
        <dbReference type="EMBL" id="MBO8458277.1"/>
    </source>
</evidence>
<protein>
    <submittedName>
        <fullName evidence="3">Uncharacterized protein</fullName>
    </submittedName>
</protein>
<dbReference type="PROSITE" id="PS51257">
    <property type="entry name" value="PROKAR_LIPOPROTEIN"/>
    <property type="match status" value="1"/>
</dbReference>
<dbReference type="EMBL" id="JADIMM010000099">
    <property type="protein sequence ID" value="MBO8458277.1"/>
    <property type="molecule type" value="Genomic_DNA"/>
</dbReference>